<dbReference type="EMBL" id="JACAZI010000009">
    <property type="protein sequence ID" value="KAF7351804.1"/>
    <property type="molecule type" value="Genomic_DNA"/>
</dbReference>
<evidence type="ECO:0000259" key="1">
    <source>
        <dbReference type="PROSITE" id="PS50800"/>
    </source>
</evidence>
<dbReference type="AlphaFoldDB" id="A0A8H7CVA2"/>
<dbReference type="InterPro" id="IPR003034">
    <property type="entry name" value="SAP_dom"/>
</dbReference>
<comment type="caution">
    <text evidence="2">The sequence shown here is derived from an EMBL/GenBank/DDBJ whole genome shotgun (WGS) entry which is preliminary data.</text>
</comment>
<dbReference type="PROSITE" id="PS50800">
    <property type="entry name" value="SAP"/>
    <property type="match status" value="1"/>
</dbReference>
<accession>A0A8H7CVA2</accession>
<evidence type="ECO:0000313" key="3">
    <source>
        <dbReference type="Proteomes" id="UP000620124"/>
    </source>
</evidence>
<dbReference type="Proteomes" id="UP000620124">
    <property type="component" value="Unassembled WGS sequence"/>
</dbReference>
<dbReference type="OrthoDB" id="2995840at2759"/>
<feature type="domain" description="SAP" evidence="1">
    <location>
        <begin position="263"/>
        <end position="297"/>
    </location>
</feature>
<dbReference type="InterPro" id="IPR027417">
    <property type="entry name" value="P-loop_NTPase"/>
</dbReference>
<organism evidence="2 3">
    <name type="scientific">Mycena venus</name>
    <dbReference type="NCBI Taxonomy" id="2733690"/>
    <lineage>
        <taxon>Eukaryota</taxon>
        <taxon>Fungi</taxon>
        <taxon>Dikarya</taxon>
        <taxon>Basidiomycota</taxon>
        <taxon>Agaricomycotina</taxon>
        <taxon>Agaricomycetes</taxon>
        <taxon>Agaricomycetidae</taxon>
        <taxon>Agaricales</taxon>
        <taxon>Marasmiineae</taxon>
        <taxon>Mycenaceae</taxon>
        <taxon>Mycena</taxon>
    </lineage>
</organism>
<keyword evidence="3" id="KW-1185">Reference proteome</keyword>
<protein>
    <submittedName>
        <fullName evidence="2">p-loop containing nucleoside triphosphate hydrolase protein</fullName>
    </submittedName>
</protein>
<dbReference type="Gene3D" id="1.10.720.30">
    <property type="entry name" value="SAP domain"/>
    <property type="match status" value="1"/>
</dbReference>
<dbReference type="InterPro" id="IPR036361">
    <property type="entry name" value="SAP_dom_sf"/>
</dbReference>
<proteinExistence type="predicted"/>
<keyword evidence="2" id="KW-0378">Hydrolase</keyword>
<sequence length="299" mass="33253">MALTFRNIRRAVLADIPNSFADHEQKLGRAGRDGSPAEVIAFAPAWIAEPRPGAKKQAADAEERRNKLPKALVKWHSPTAELCCRGASMEHNGAAFIRRPGCGCVPICDPDGSTADLAEVARWEHYFLAKQASTGATRLRSNGTIHALEKPMKDSLEQMLDRWRHKIWAQIRVRWEEPCEYFLPRHVLNAIVNKAHVCTSLENLKTIAVDWDYVNSHGQQLFDFLTEALTGFNQIFKDRVAADEPHSDLDADEGSAAAGIELLGKTTIAVLKSFCQELDMPRSGNKAALVERLTENFIA</sequence>
<gene>
    <name evidence="2" type="ORF">MVEN_01141300</name>
</gene>
<dbReference type="SUPFAM" id="SSF52540">
    <property type="entry name" value="P-loop containing nucleoside triphosphate hydrolases"/>
    <property type="match status" value="1"/>
</dbReference>
<reference evidence="2" key="1">
    <citation type="submission" date="2020-05" db="EMBL/GenBank/DDBJ databases">
        <title>Mycena genomes resolve the evolution of fungal bioluminescence.</title>
        <authorList>
            <person name="Tsai I.J."/>
        </authorList>
    </citation>
    <scope>NUCLEOTIDE SEQUENCE</scope>
    <source>
        <strain evidence="2">CCC161011</strain>
    </source>
</reference>
<dbReference type="Gene3D" id="3.40.50.300">
    <property type="entry name" value="P-loop containing nucleotide triphosphate hydrolases"/>
    <property type="match status" value="1"/>
</dbReference>
<dbReference type="Pfam" id="PF02037">
    <property type="entry name" value="SAP"/>
    <property type="match status" value="1"/>
</dbReference>
<name>A0A8H7CVA2_9AGAR</name>
<dbReference type="SUPFAM" id="SSF68906">
    <property type="entry name" value="SAP domain"/>
    <property type="match status" value="1"/>
</dbReference>
<evidence type="ECO:0000313" key="2">
    <source>
        <dbReference type="EMBL" id="KAF7351804.1"/>
    </source>
</evidence>
<dbReference type="GO" id="GO:0016787">
    <property type="term" value="F:hydrolase activity"/>
    <property type="evidence" value="ECO:0007669"/>
    <property type="project" value="UniProtKB-KW"/>
</dbReference>